<evidence type="ECO:0000259" key="7">
    <source>
        <dbReference type="PROSITE" id="PS00651"/>
    </source>
</evidence>
<name>X1KHN2_9ZZZZ</name>
<evidence type="ECO:0000256" key="4">
    <source>
        <dbReference type="ARBA" id="ARBA00022980"/>
    </source>
</evidence>
<dbReference type="GO" id="GO:0006412">
    <property type="term" value="P:translation"/>
    <property type="evidence" value="ECO:0007669"/>
    <property type="project" value="InterPro"/>
</dbReference>
<dbReference type="InterPro" id="IPR020594">
    <property type="entry name" value="Ribosomal_bL9_bac/chp"/>
</dbReference>
<dbReference type="PROSITE" id="PS00651">
    <property type="entry name" value="RIBOSOMAL_L9"/>
    <property type="match status" value="1"/>
</dbReference>
<accession>X1KHN2</accession>
<dbReference type="GO" id="GO:0019843">
    <property type="term" value="F:rRNA binding"/>
    <property type="evidence" value="ECO:0007669"/>
    <property type="project" value="UniProtKB-KW"/>
</dbReference>
<comment type="similarity">
    <text evidence="1">Belongs to the bacterial ribosomal protein bL9 family.</text>
</comment>
<evidence type="ECO:0000256" key="1">
    <source>
        <dbReference type="ARBA" id="ARBA00010605"/>
    </source>
</evidence>
<comment type="caution">
    <text evidence="8">The sequence shown here is derived from an EMBL/GenBank/DDBJ whole genome shotgun (WGS) entry which is preliminary data.</text>
</comment>
<evidence type="ECO:0000256" key="2">
    <source>
        <dbReference type="ARBA" id="ARBA00022730"/>
    </source>
</evidence>
<dbReference type="PANTHER" id="PTHR21368">
    <property type="entry name" value="50S RIBOSOMAL PROTEIN L9"/>
    <property type="match status" value="1"/>
</dbReference>
<dbReference type="InterPro" id="IPR000244">
    <property type="entry name" value="Ribosomal_bL9"/>
</dbReference>
<dbReference type="InterPro" id="IPR009027">
    <property type="entry name" value="Ribosomal_bL9/RNase_H1_N"/>
</dbReference>
<proteinExistence type="inferred from homology"/>
<dbReference type="GO" id="GO:0003735">
    <property type="term" value="F:structural constituent of ribosome"/>
    <property type="evidence" value="ECO:0007669"/>
    <property type="project" value="InterPro"/>
</dbReference>
<evidence type="ECO:0000256" key="3">
    <source>
        <dbReference type="ARBA" id="ARBA00022884"/>
    </source>
</evidence>
<feature type="non-terminal residue" evidence="8">
    <location>
        <position position="68"/>
    </location>
</feature>
<keyword evidence="4" id="KW-0689">Ribosomal protein</keyword>
<keyword evidence="2" id="KW-0699">rRNA-binding</keyword>
<evidence type="ECO:0000256" key="6">
    <source>
        <dbReference type="ARBA" id="ARBA00035456"/>
    </source>
</evidence>
<dbReference type="FunFam" id="3.40.5.10:FF:000003">
    <property type="entry name" value="50S ribosomal protein L9"/>
    <property type="match status" value="1"/>
</dbReference>
<sequence length="68" mass="7740">MRIIFLQDVERVGHEGDVVEVADGYARNYLIPRGLAVKASGGALRELEQRRGAIEHRDDERFAARKDF</sequence>
<organism evidence="8">
    <name type="scientific">marine sediment metagenome</name>
    <dbReference type="NCBI Taxonomy" id="412755"/>
    <lineage>
        <taxon>unclassified sequences</taxon>
        <taxon>metagenomes</taxon>
        <taxon>ecological metagenomes</taxon>
    </lineage>
</organism>
<dbReference type="Pfam" id="PF01281">
    <property type="entry name" value="Ribosomal_L9_N"/>
    <property type="match status" value="1"/>
</dbReference>
<gene>
    <name evidence="8" type="ORF">S03H2_68215</name>
</gene>
<protein>
    <recommendedName>
        <fullName evidence="6">50S ribosomal protein L9</fullName>
    </recommendedName>
</protein>
<dbReference type="NCBIfam" id="TIGR00158">
    <property type="entry name" value="L9"/>
    <property type="match status" value="1"/>
</dbReference>
<evidence type="ECO:0000313" key="8">
    <source>
        <dbReference type="EMBL" id="GAH81573.1"/>
    </source>
</evidence>
<keyword evidence="5" id="KW-0687">Ribonucleoprotein</keyword>
<dbReference type="SUPFAM" id="SSF55658">
    <property type="entry name" value="L9 N-domain-like"/>
    <property type="match status" value="1"/>
</dbReference>
<keyword evidence="3" id="KW-0694">RNA-binding</keyword>
<dbReference type="Gene3D" id="3.40.5.10">
    <property type="entry name" value="Ribosomal protein L9, N-terminal domain"/>
    <property type="match status" value="1"/>
</dbReference>
<dbReference type="InterPro" id="IPR020070">
    <property type="entry name" value="Ribosomal_bL9_N"/>
</dbReference>
<dbReference type="GO" id="GO:1990904">
    <property type="term" value="C:ribonucleoprotein complex"/>
    <property type="evidence" value="ECO:0007669"/>
    <property type="project" value="UniProtKB-KW"/>
</dbReference>
<dbReference type="AlphaFoldDB" id="X1KHN2"/>
<evidence type="ECO:0000256" key="5">
    <source>
        <dbReference type="ARBA" id="ARBA00023274"/>
    </source>
</evidence>
<dbReference type="GO" id="GO:0005840">
    <property type="term" value="C:ribosome"/>
    <property type="evidence" value="ECO:0007669"/>
    <property type="project" value="UniProtKB-KW"/>
</dbReference>
<dbReference type="InterPro" id="IPR036935">
    <property type="entry name" value="Ribosomal_bL9_N_sf"/>
</dbReference>
<dbReference type="EMBL" id="BARU01044811">
    <property type="protein sequence ID" value="GAH81573.1"/>
    <property type="molecule type" value="Genomic_DNA"/>
</dbReference>
<feature type="domain" description="Ribosomal protein L9" evidence="7">
    <location>
        <begin position="13"/>
        <end position="40"/>
    </location>
</feature>
<reference evidence="8" key="1">
    <citation type="journal article" date="2014" name="Front. Microbiol.">
        <title>High frequency of phylogenetically diverse reductive dehalogenase-homologous genes in deep subseafloor sedimentary metagenomes.</title>
        <authorList>
            <person name="Kawai M."/>
            <person name="Futagami T."/>
            <person name="Toyoda A."/>
            <person name="Takaki Y."/>
            <person name="Nishi S."/>
            <person name="Hori S."/>
            <person name="Arai W."/>
            <person name="Tsubouchi T."/>
            <person name="Morono Y."/>
            <person name="Uchiyama I."/>
            <person name="Ito T."/>
            <person name="Fujiyama A."/>
            <person name="Inagaki F."/>
            <person name="Takami H."/>
        </authorList>
    </citation>
    <scope>NUCLEOTIDE SEQUENCE</scope>
    <source>
        <strain evidence="8">Expedition CK06-06</strain>
    </source>
</reference>